<keyword evidence="7" id="KW-1185">Reference proteome</keyword>
<evidence type="ECO:0008006" key="8">
    <source>
        <dbReference type="Google" id="ProtNLM"/>
    </source>
</evidence>
<comment type="caution">
    <text evidence="6">The sequence shown here is derived from an EMBL/GenBank/DDBJ whole genome shotgun (WGS) entry which is preliminary data.</text>
</comment>
<evidence type="ECO:0000313" key="6">
    <source>
        <dbReference type="EMBL" id="RVT88402.1"/>
    </source>
</evidence>
<dbReference type="OrthoDB" id="111868at2"/>
<organism evidence="6 7">
    <name type="scientific">Inhella crocodyli</name>
    <dbReference type="NCBI Taxonomy" id="2499851"/>
    <lineage>
        <taxon>Bacteria</taxon>
        <taxon>Pseudomonadati</taxon>
        <taxon>Pseudomonadota</taxon>
        <taxon>Betaproteobacteria</taxon>
        <taxon>Burkholderiales</taxon>
        <taxon>Sphaerotilaceae</taxon>
        <taxon>Inhella</taxon>
    </lineage>
</organism>
<dbReference type="PANTHER" id="PTHR36917">
    <property type="entry name" value="INTRACELLULAR SEPTATION PROTEIN A-RELATED"/>
    <property type="match status" value="1"/>
</dbReference>
<evidence type="ECO:0000256" key="4">
    <source>
        <dbReference type="ARBA" id="ARBA00023136"/>
    </source>
</evidence>
<protein>
    <recommendedName>
        <fullName evidence="8">Intracellular septation protein A</fullName>
    </recommendedName>
</protein>
<feature type="transmembrane region" description="Helical" evidence="5">
    <location>
        <begin position="141"/>
        <end position="163"/>
    </location>
</feature>
<evidence type="ECO:0000313" key="7">
    <source>
        <dbReference type="Proteomes" id="UP000288587"/>
    </source>
</evidence>
<reference evidence="6 7" key="1">
    <citation type="submission" date="2019-01" db="EMBL/GenBank/DDBJ databases">
        <authorList>
            <person name="Chen W.-M."/>
        </authorList>
    </citation>
    <scope>NUCLEOTIDE SEQUENCE [LARGE SCALE GENOMIC DNA]</scope>
    <source>
        <strain evidence="6 7">CCP-18</strain>
    </source>
</reference>
<proteinExistence type="predicted"/>
<dbReference type="GO" id="GO:0005886">
    <property type="term" value="C:plasma membrane"/>
    <property type="evidence" value="ECO:0007669"/>
    <property type="project" value="TreeGrafter"/>
</dbReference>
<gene>
    <name evidence="6" type="ORF">EOD73_05320</name>
</gene>
<dbReference type="RefSeq" id="WP_127681541.1">
    <property type="nucleotide sequence ID" value="NZ_SACM01000001.1"/>
</dbReference>
<keyword evidence="4 5" id="KW-0472">Membrane</keyword>
<sequence length="195" mass="21312">MRNVEPPAVLAARQAAQWQRNKWSLYTDLALGLLFFVVAKFTNLTTAALVGAAAGLALVLVQRFVKVDLLGGLAMFGVVMLLVSAGFSLAFQDDWAVKMKSTVLGLLTAALFLGDGALNRGRYFGQRMARYLMQPVDFPRLSLGMGVLGLVMASLNYGVATWFSTDLWLTYSTFGDTVLVMLLFFAVLRFAQPRA</sequence>
<keyword evidence="2 5" id="KW-0812">Transmembrane</keyword>
<evidence type="ECO:0000256" key="1">
    <source>
        <dbReference type="ARBA" id="ARBA00022475"/>
    </source>
</evidence>
<accession>A0A3S2UI91</accession>
<feature type="transmembrane region" description="Helical" evidence="5">
    <location>
        <begin position="72"/>
        <end position="91"/>
    </location>
</feature>
<dbReference type="InterPro" id="IPR006008">
    <property type="entry name" value="YciB"/>
</dbReference>
<evidence type="ECO:0000256" key="2">
    <source>
        <dbReference type="ARBA" id="ARBA00022692"/>
    </source>
</evidence>
<evidence type="ECO:0000256" key="5">
    <source>
        <dbReference type="SAM" id="Phobius"/>
    </source>
</evidence>
<dbReference type="Pfam" id="PF04279">
    <property type="entry name" value="IspA"/>
    <property type="match status" value="1"/>
</dbReference>
<evidence type="ECO:0000256" key="3">
    <source>
        <dbReference type="ARBA" id="ARBA00022989"/>
    </source>
</evidence>
<dbReference type="EMBL" id="SACM01000001">
    <property type="protein sequence ID" value="RVT88402.1"/>
    <property type="molecule type" value="Genomic_DNA"/>
</dbReference>
<feature type="transmembrane region" description="Helical" evidence="5">
    <location>
        <begin position="169"/>
        <end position="191"/>
    </location>
</feature>
<keyword evidence="3 5" id="KW-1133">Transmembrane helix</keyword>
<name>A0A3S2UI91_9BURK</name>
<dbReference type="PANTHER" id="PTHR36917:SF1">
    <property type="entry name" value="INNER MEMBRANE-SPANNING PROTEIN YCIB"/>
    <property type="match status" value="1"/>
</dbReference>
<dbReference type="AlphaFoldDB" id="A0A3S2UI91"/>
<keyword evidence="1" id="KW-1003">Cell membrane</keyword>
<feature type="transmembrane region" description="Helical" evidence="5">
    <location>
        <begin position="103"/>
        <end position="120"/>
    </location>
</feature>
<dbReference type="Proteomes" id="UP000288587">
    <property type="component" value="Unassembled WGS sequence"/>
</dbReference>